<feature type="transmembrane region" description="Helical" evidence="13">
    <location>
        <begin position="196"/>
        <end position="218"/>
    </location>
</feature>
<evidence type="ECO:0000313" key="15">
    <source>
        <dbReference type="EMBL" id="KAK4283177.1"/>
    </source>
</evidence>
<dbReference type="EMBL" id="JAWXYG010000001">
    <property type="protein sequence ID" value="KAK4283177.1"/>
    <property type="molecule type" value="Genomic_DNA"/>
</dbReference>
<evidence type="ECO:0000256" key="5">
    <source>
        <dbReference type="ARBA" id="ARBA00022692"/>
    </source>
</evidence>
<evidence type="ECO:0000256" key="4">
    <source>
        <dbReference type="ARBA" id="ARBA00022617"/>
    </source>
</evidence>
<feature type="transmembrane region" description="Helical" evidence="13">
    <location>
        <begin position="12"/>
        <end position="33"/>
    </location>
</feature>
<proteinExistence type="predicted"/>
<evidence type="ECO:0000259" key="14">
    <source>
        <dbReference type="PROSITE" id="PS50939"/>
    </source>
</evidence>
<dbReference type="Pfam" id="PF03188">
    <property type="entry name" value="Cytochrom_B561"/>
    <property type="match status" value="1"/>
</dbReference>
<comment type="catalytic activity">
    <reaction evidence="12">
        <text>Fe(3+)(out) + L-ascorbate(in) = monodehydro-L-ascorbate radical(in) + Fe(2+)(out) + H(+)</text>
        <dbReference type="Rhea" id="RHEA:30403"/>
        <dbReference type="ChEBI" id="CHEBI:15378"/>
        <dbReference type="ChEBI" id="CHEBI:29033"/>
        <dbReference type="ChEBI" id="CHEBI:29034"/>
        <dbReference type="ChEBI" id="CHEBI:38290"/>
        <dbReference type="ChEBI" id="CHEBI:59513"/>
        <dbReference type="EC" id="7.2.1.3"/>
    </reaction>
</comment>
<evidence type="ECO:0000256" key="10">
    <source>
        <dbReference type="ARBA" id="ARBA00023136"/>
    </source>
</evidence>
<feature type="transmembrane region" description="Helical" evidence="13">
    <location>
        <begin position="116"/>
        <end position="141"/>
    </location>
</feature>
<feature type="transmembrane region" description="Helical" evidence="13">
    <location>
        <begin position="81"/>
        <end position="104"/>
    </location>
</feature>
<sequence>MEVGVNPFPLTFAVHFLGIASIAMVFVWTIHYLGGLAWNSSDKSLLFNVHPVFMQIGLIVIGGEAIISYKSLPLEKEVKKVIHLVLHAIALILGIVGTYAIFLYHDEKDIVNLYSFHSWIGIAAIVLYGVQWIYGFVIFMYPGGDPCLRSVSMPWHIVFGLMVYVMVVAAAVLGYLEKLTFLENKGLAKFGSQAYLVNFTSVVTVLFAVLVVFCAVTSPPAPAYEDYAPI</sequence>
<dbReference type="PANTHER" id="PTHR10106">
    <property type="entry name" value="CYTOCHROME B561-RELATED"/>
    <property type="match status" value="1"/>
</dbReference>
<protein>
    <recommendedName>
        <fullName evidence="11">ascorbate ferrireductase (transmembrane)</fullName>
        <ecNumber evidence="11">7.2.1.3</ecNumber>
    </recommendedName>
</protein>
<comment type="cofactor">
    <cofactor evidence="1">
        <name>heme b</name>
        <dbReference type="ChEBI" id="CHEBI:60344"/>
    </cofactor>
</comment>
<evidence type="ECO:0000256" key="8">
    <source>
        <dbReference type="ARBA" id="ARBA00022989"/>
    </source>
</evidence>
<dbReference type="PROSITE" id="PS50939">
    <property type="entry name" value="CYTOCHROME_B561"/>
    <property type="match status" value="1"/>
</dbReference>
<keyword evidence="10 13" id="KW-0472">Membrane</keyword>
<evidence type="ECO:0000256" key="2">
    <source>
        <dbReference type="ARBA" id="ARBA00004141"/>
    </source>
</evidence>
<evidence type="ECO:0000256" key="13">
    <source>
        <dbReference type="SAM" id="Phobius"/>
    </source>
</evidence>
<keyword evidence="8 13" id="KW-1133">Transmembrane helix</keyword>
<dbReference type="GO" id="GO:0046872">
    <property type="term" value="F:metal ion binding"/>
    <property type="evidence" value="ECO:0007669"/>
    <property type="project" value="UniProtKB-KW"/>
</dbReference>
<dbReference type="Gene3D" id="1.20.120.1770">
    <property type="match status" value="1"/>
</dbReference>
<feature type="transmembrane region" description="Helical" evidence="13">
    <location>
        <begin position="153"/>
        <end position="176"/>
    </location>
</feature>
<keyword evidence="4" id="KW-0349">Heme</keyword>
<evidence type="ECO:0000256" key="1">
    <source>
        <dbReference type="ARBA" id="ARBA00001970"/>
    </source>
</evidence>
<evidence type="ECO:0000256" key="6">
    <source>
        <dbReference type="ARBA" id="ARBA00022723"/>
    </source>
</evidence>
<keyword evidence="3" id="KW-0813">Transport</keyword>
<keyword evidence="9" id="KW-0408">Iron</keyword>
<dbReference type="InterPro" id="IPR043205">
    <property type="entry name" value="CYB561/CYBRD1-like"/>
</dbReference>
<organism evidence="15 16">
    <name type="scientific">Acacia crassicarpa</name>
    <name type="common">northern wattle</name>
    <dbReference type="NCBI Taxonomy" id="499986"/>
    <lineage>
        <taxon>Eukaryota</taxon>
        <taxon>Viridiplantae</taxon>
        <taxon>Streptophyta</taxon>
        <taxon>Embryophyta</taxon>
        <taxon>Tracheophyta</taxon>
        <taxon>Spermatophyta</taxon>
        <taxon>Magnoliopsida</taxon>
        <taxon>eudicotyledons</taxon>
        <taxon>Gunneridae</taxon>
        <taxon>Pentapetalae</taxon>
        <taxon>rosids</taxon>
        <taxon>fabids</taxon>
        <taxon>Fabales</taxon>
        <taxon>Fabaceae</taxon>
        <taxon>Caesalpinioideae</taxon>
        <taxon>mimosoid clade</taxon>
        <taxon>Acacieae</taxon>
        <taxon>Acacia</taxon>
    </lineage>
</organism>
<evidence type="ECO:0000256" key="12">
    <source>
        <dbReference type="ARBA" id="ARBA00051575"/>
    </source>
</evidence>
<keyword evidence="7" id="KW-0249">Electron transport</keyword>
<dbReference type="FunFam" id="1.20.120.1770:FF:000001">
    <property type="entry name" value="Cytochrome b reductase 1"/>
    <property type="match status" value="1"/>
</dbReference>
<dbReference type="GO" id="GO:0140571">
    <property type="term" value="F:transmembrane ascorbate ferrireductase activity"/>
    <property type="evidence" value="ECO:0007669"/>
    <property type="project" value="UniProtKB-EC"/>
</dbReference>
<feature type="domain" description="Cytochrome b561" evidence="14">
    <location>
        <begin position="13"/>
        <end position="216"/>
    </location>
</feature>
<dbReference type="PANTHER" id="PTHR10106:SF22">
    <property type="entry name" value="TRANSMEMBRANE ASCORBATE FERRIREDUCTASE 1"/>
    <property type="match status" value="1"/>
</dbReference>
<evidence type="ECO:0000313" key="16">
    <source>
        <dbReference type="Proteomes" id="UP001293593"/>
    </source>
</evidence>
<dbReference type="Proteomes" id="UP001293593">
    <property type="component" value="Unassembled WGS sequence"/>
</dbReference>
<dbReference type="SMART" id="SM00665">
    <property type="entry name" value="B561"/>
    <property type="match status" value="1"/>
</dbReference>
<keyword evidence="6" id="KW-0479">Metal-binding</keyword>
<dbReference type="InterPro" id="IPR006593">
    <property type="entry name" value="Cyt_b561/ferric_Rdtase_TM"/>
</dbReference>
<evidence type="ECO:0000256" key="7">
    <source>
        <dbReference type="ARBA" id="ARBA00022982"/>
    </source>
</evidence>
<keyword evidence="5 13" id="KW-0812">Transmembrane</keyword>
<comment type="subcellular location">
    <subcellularLocation>
        <location evidence="2">Membrane</location>
        <topology evidence="2">Multi-pass membrane protein</topology>
    </subcellularLocation>
</comment>
<evidence type="ECO:0000256" key="11">
    <source>
        <dbReference type="ARBA" id="ARBA00024225"/>
    </source>
</evidence>
<evidence type="ECO:0000256" key="3">
    <source>
        <dbReference type="ARBA" id="ARBA00022448"/>
    </source>
</evidence>
<reference evidence="15" key="1">
    <citation type="submission" date="2023-10" db="EMBL/GenBank/DDBJ databases">
        <title>Chromosome-level genome of the transformable northern wattle, Acacia crassicarpa.</title>
        <authorList>
            <person name="Massaro I."/>
            <person name="Sinha N.R."/>
            <person name="Poethig S."/>
            <person name="Leichty A.R."/>
        </authorList>
    </citation>
    <scope>NUCLEOTIDE SEQUENCE</scope>
    <source>
        <strain evidence="15">Acra3RX</strain>
        <tissue evidence="15">Leaf</tissue>
    </source>
</reference>
<dbReference type="GO" id="GO:0016020">
    <property type="term" value="C:membrane"/>
    <property type="evidence" value="ECO:0007669"/>
    <property type="project" value="UniProtKB-SubCell"/>
</dbReference>
<feature type="transmembrane region" description="Helical" evidence="13">
    <location>
        <begin position="45"/>
        <end position="69"/>
    </location>
</feature>
<accession>A0AAE1N5N7</accession>
<evidence type="ECO:0000256" key="9">
    <source>
        <dbReference type="ARBA" id="ARBA00023004"/>
    </source>
</evidence>
<name>A0AAE1N5N7_9FABA</name>
<keyword evidence="16" id="KW-1185">Reference proteome</keyword>
<dbReference type="EC" id="7.2.1.3" evidence="11"/>
<comment type="caution">
    <text evidence="15">The sequence shown here is derived from an EMBL/GenBank/DDBJ whole genome shotgun (WGS) entry which is preliminary data.</text>
</comment>
<dbReference type="AlphaFoldDB" id="A0AAE1N5N7"/>
<gene>
    <name evidence="15" type="ORF">QN277_000159</name>
</gene>